<accession>A0A250LJF3</accession>
<protein>
    <submittedName>
        <fullName evidence="1">Uncharacterized protein</fullName>
    </submittedName>
</protein>
<sequence length="103" mass="11725">MLENRLKRAAGVASTRRCAHPETVSMRMCRWRYATVAGRATRLPDYPPALRSGAARRVRHIMPRRIVPLRRPTVQTVGDDTCRSISIDRAHDVVHPRTGSRLK</sequence>
<organism evidence="1">
    <name type="scientific">Burkholderia contaminans</name>
    <dbReference type="NCBI Taxonomy" id="488447"/>
    <lineage>
        <taxon>Bacteria</taxon>
        <taxon>Pseudomonadati</taxon>
        <taxon>Pseudomonadota</taxon>
        <taxon>Betaproteobacteria</taxon>
        <taxon>Burkholderiales</taxon>
        <taxon>Burkholderiaceae</taxon>
        <taxon>Burkholderia</taxon>
        <taxon>Burkholderia cepacia complex</taxon>
    </lineage>
</organism>
<reference evidence="1" key="1">
    <citation type="journal article" date="2016" name="Biosci. Biotechnol. Biochem.">
        <title>Bioconversion of AHX to AOH by resting cells of Burkholderia contaminans CH-1.</title>
        <authorList>
            <person name="Choi J.H."/>
            <person name="Kikuchi A."/>
            <person name="Pumkaeo P."/>
            <person name="Hirai H."/>
            <person name="Tokuyama S."/>
            <person name="Kawagishi H."/>
        </authorList>
    </citation>
    <scope>NUCLEOTIDE SEQUENCE</scope>
    <source>
        <strain evidence="1">CH-1</strain>
    </source>
</reference>
<proteinExistence type="predicted"/>
<gene>
    <name evidence="1" type="ORF">BCCH1_61910</name>
</gene>
<name>A0A250LJF3_9BURK</name>
<dbReference type="EMBL" id="AP018358">
    <property type="protein sequence ID" value="BBA43691.1"/>
    <property type="molecule type" value="Genomic_DNA"/>
</dbReference>
<reference evidence="1" key="2">
    <citation type="journal article" date="2017" name="Genome Announc.">
        <title>High-Quality Draft Genome Sequence of Burkholderia contaminans CH-1, a Gram-Negative Bacterium That Metabolizes 2-Azahypoxanthine, a Plant Growth-Regulating Compound.</title>
        <authorList>
            <person name="Choi J.-H."/>
            <person name="Sugiura H."/>
            <person name="Moriuchi R."/>
            <person name="Kawagishi H."/>
            <person name="Dohra H."/>
        </authorList>
    </citation>
    <scope>NUCLEOTIDE SEQUENCE</scope>
    <source>
        <strain evidence="1">CH-1</strain>
    </source>
</reference>
<evidence type="ECO:0000313" key="1">
    <source>
        <dbReference type="EMBL" id="BBA43691.1"/>
    </source>
</evidence>
<dbReference type="AlphaFoldDB" id="A0A250LJF3"/>